<dbReference type="RefSeq" id="WP_123857739.1">
    <property type="nucleotide sequence ID" value="NZ_CP033923.1"/>
</dbReference>
<accession>A0AAD0YPQ8</accession>
<dbReference type="KEGG" id="cnk:EG343_10510"/>
<sequence>MKFKLFILFFTFSVIKILATGQEPDRIIINNKEYKLLNNPLEKYFTDHPEHHPIYGSKNTIKKEGKEETIFIGSTSNHRGYIATFKIENNLLSLVDIKIQNPTSDEYEYISVFKKTFGDRKIVLNYTGILIIPIGKMLEAANFGYASLYDKYHLITIQNDNIIKEKELDKDGFMDFKVRQFMDFKKTEEYKTEVKNYYEDWNTSKEWDLSRKNTRGMSKKEIAQLKKKYELPPNEDYIDNYLFVVSNPDFVITNY</sequence>
<organism evidence="1 2">
    <name type="scientific">Chryseobacterium nakagawai</name>
    <dbReference type="NCBI Taxonomy" id="1241982"/>
    <lineage>
        <taxon>Bacteria</taxon>
        <taxon>Pseudomonadati</taxon>
        <taxon>Bacteroidota</taxon>
        <taxon>Flavobacteriia</taxon>
        <taxon>Flavobacteriales</taxon>
        <taxon>Weeksellaceae</taxon>
        <taxon>Chryseobacterium group</taxon>
        <taxon>Chryseobacterium</taxon>
    </lineage>
</organism>
<protein>
    <submittedName>
        <fullName evidence="1">Uncharacterized protein</fullName>
    </submittedName>
</protein>
<evidence type="ECO:0000313" key="2">
    <source>
        <dbReference type="Proteomes" id="UP000278288"/>
    </source>
</evidence>
<name>A0AAD0YPQ8_CHRNA</name>
<dbReference type="Proteomes" id="UP000278288">
    <property type="component" value="Chromosome"/>
</dbReference>
<keyword evidence="2" id="KW-1185">Reference proteome</keyword>
<gene>
    <name evidence="1" type="ORF">EG343_10510</name>
</gene>
<proteinExistence type="predicted"/>
<reference evidence="1 2" key="1">
    <citation type="submission" date="2018-11" db="EMBL/GenBank/DDBJ databases">
        <title>Proposal to divide the Flavobacteriaceae and reorganize its genera based on Amino Acid Identity values calculated from whole genome sequences.</title>
        <authorList>
            <person name="Nicholson A.C."/>
            <person name="Gulvik C.A."/>
            <person name="Whitney A.M."/>
            <person name="Humrighouse B.W."/>
            <person name="Bell M."/>
            <person name="Holmes B."/>
            <person name="Steigerwalt A.G."/>
            <person name="Villarma A."/>
            <person name="Sheth M."/>
            <person name="Batra D."/>
            <person name="Pryor J."/>
            <person name="Bernardet J.-F."/>
            <person name="Hugo C."/>
            <person name="Kampfer P."/>
            <person name="Newman J."/>
            <person name="McQuiston J.R."/>
        </authorList>
    </citation>
    <scope>NUCLEOTIDE SEQUENCE [LARGE SCALE GENOMIC DNA]</scope>
    <source>
        <strain evidence="1 2">G0041</strain>
    </source>
</reference>
<dbReference type="EMBL" id="CP033923">
    <property type="protein sequence ID" value="AZA91036.1"/>
    <property type="molecule type" value="Genomic_DNA"/>
</dbReference>
<dbReference type="AlphaFoldDB" id="A0AAD0YPQ8"/>
<evidence type="ECO:0000313" key="1">
    <source>
        <dbReference type="EMBL" id="AZA91036.1"/>
    </source>
</evidence>